<dbReference type="GO" id="GO:0016020">
    <property type="term" value="C:membrane"/>
    <property type="evidence" value="ECO:0007669"/>
    <property type="project" value="UniProtKB-SubCell"/>
</dbReference>
<evidence type="ECO:0000256" key="6">
    <source>
        <dbReference type="SAM" id="Phobius"/>
    </source>
</evidence>
<evidence type="ECO:0000256" key="4">
    <source>
        <dbReference type="ARBA" id="ARBA00023136"/>
    </source>
</evidence>
<feature type="transmembrane region" description="Helical" evidence="6">
    <location>
        <begin position="134"/>
        <end position="152"/>
    </location>
</feature>
<dbReference type="EMBL" id="FOWE01000002">
    <property type="protein sequence ID" value="SFN98962.1"/>
    <property type="molecule type" value="Genomic_DNA"/>
</dbReference>
<evidence type="ECO:0000256" key="3">
    <source>
        <dbReference type="ARBA" id="ARBA00022989"/>
    </source>
</evidence>
<gene>
    <name evidence="8" type="ORF">SAMN05660359_00803</name>
</gene>
<keyword evidence="4 6" id="KW-0472">Membrane</keyword>
<dbReference type="InterPro" id="IPR007016">
    <property type="entry name" value="O-antigen_ligase-rel_domated"/>
</dbReference>
<feature type="transmembrane region" description="Helical" evidence="6">
    <location>
        <begin position="41"/>
        <end position="63"/>
    </location>
</feature>
<evidence type="ECO:0000313" key="8">
    <source>
        <dbReference type="EMBL" id="SFN98962.1"/>
    </source>
</evidence>
<keyword evidence="8" id="KW-0436">Ligase</keyword>
<feature type="transmembrane region" description="Helical" evidence="6">
    <location>
        <begin position="255"/>
        <end position="284"/>
    </location>
</feature>
<dbReference type="PANTHER" id="PTHR37422">
    <property type="entry name" value="TEICHURONIC ACID BIOSYNTHESIS PROTEIN TUAE"/>
    <property type="match status" value="1"/>
</dbReference>
<reference evidence="9" key="1">
    <citation type="submission" date="2016-10" db="EMBL/GenBank/DDBJ databases">
        <authorList>
            <person name="Varghese N."/>
            <person name="Submissions S."/>
        </authorList>
    </citation>
    <scope>NUCLEOTIDE SEQUENCE [LARGE SCALE GENOMIC DNA]</scope>
    <source>
        <strain evidence="9">DSM 43161</strain>
    </source>
</reference>
<protein>
    <submittedName>
        <fullName evidence="8">O-antigen ligase</fullName>
    </submittedName>
</protein>
<dbReference type="Proteomes" id="UP000183642">
    <property type="component" value="Unassembled WGS sequence"/>
</dbReference>
<organism evidence="8 9">
    <name type="scientific">Geodermatophilus obscurus</name>
    <dbReference type="NCBI Taxonomy" id="1861"/>
    <lineage>
        <taxon>Bacteria</taxon>
        <taxon>Bacillati</taxon>
        <taxon>Actinomycetota</taxon>
        <taxon>Actinomycetes</taxon>
        <taxon>Geodermatophilales</taxon>
        <taxon>Geodermatophilaceae</taxon>
        <taxon>Geodermatophilus</taxon>
    </lineage>
</organism>
<keyword evidence="9" id="KW-1185">Reference proteome</keyword>
<dbReference type="AlphaFoldDB" id="A0A1I5DIA7"/>
<dbReference type="Pfam" id="PF04932">
    <property type="entry name" value="Wzy_C"/>
    <property type="match status" value="1"/>
</dbReference>
<keyword evidence="3 6" id="KW-1133">Transmembrane helix</keyword>
<feature type="transmembrane region" description="Helical" evidence="6">
    <location>
        <begin position="433"/>
        <end position="453"/>
    </location>
</feature>
<feature type="transmembrane region" description="Helical" evidence="6">
    <location>
        <begin position="69"/>
        <end position="91"/>
    </location>
</feature>
<feature type="transmembrane region" description="Helical" evidence="6">
    <location>
        <begin position="164"/>
        <end position="182"/>
    </location>
</feature>
<proteinExistence type="predicted"/>
<feature type="domain" description="O-antigen ligase-related" evidence="7">
    <location>
        <begin position="255"/>
        <end position="382"/>
    </location>
</feature>
<dbReference type="PANTHER" id="PTHR37422:SF23">
    <property type="entry name" value="TEICHURONIC ACID BIOSYNTHESIS PROTEIN TUAE"/>
    <property type="match status" value="1"/>
</dbReference>
<accession>A0A1I5DIA7</accession>
<feature type="transmembrane region" description="Helical" evidence="6">
    <location>
        <begin position="408"/>
        <end position="427"/>
    </location>
</feature>
<feature type="transmembrane region" description="Helical" evidence="6">
    <location>
        <begin position="375"/>
        <end position="396"/>
    </location>
</feature>
<evidence type="ECO:0000256" key="5">
    <source>
        <dbReference type="SAM" id="MobiDB-lite"/>
    </source>
</evidence>
<keyword evidence="2 6" id="KW-0812">Transmembrane</keyword>
<sequence length="469" mass="48413">MTAGPDTGRGPTGGAVTAGARSLAGPSTSRERTAPGADRQAVAALGLYVVTLFVFPSDLVIRVVGGQGYVAGLVSLALLAAWATSSLLGAHDPLRVRHPTRGALAYLAVTSLVCWALTPFHGLTPVQQLAADRWILMVAGFAGVVLVAAEGLRSAGSVLTVLRVTVLGAAFCAVVAILQWLFTFDLSGVIRLYTPGFSTDNLYSAYQARGALQRVTGTTLHPIELGVVAGMVLPLAVTVAMYDTARSAARRWTPVVVIGLAIPASVSRSAVLAVLVAVVVLIVAMPARPRVTALLFLPVGAFVIALARPGYMRTLAEFIGAGEDDSSVASRLSDIPMVQRLVAEHPWTGTGGGTFLPANALDILDNQYYKSAVEMGLLGMTGVLAWFLVPIVTALVARARSRDPLLRALASALAGSGLAAALCVATFDGFSFSMFAGLHALVVGCSGACWLVAGRETRQPASSSPPAGS</sequence>
<comment type="subcellular location">
    <subcellularLocation>
        <location evidence="1">Membrane</location>
        <topology evidence="1">Multi-pass membrane protein</topology>
    </subcellularLocation>
</comment>
<feature type="transmembrane region" description="Helical" evidence="6">
    <location>
        <begin position="291"/>
        <end position="311"/>
    </location>
</feature>
<feature type="region of interest" description="Disordered" evidence="5">
    <location>
        <begin position="1"/>
        <end position="35"/>
    </location>
</feature>
<name>A0A1I5DIA7_9ACTN</name>
<evidence type="ECO:0000259" key="7">
    <source>
        <dbReference type="Pfam" id="PF04932"/>
    </source>
</evidence>
<dbReference type="InterPro" id="IPR051533">
    <property type="entry name" value="WaaL-like"/>
</dbReference>
<evidence type="ECO:0000313" key="9">
    <source>
        <dbReference type="Proteomes" id="UP000183642"/>
    </source>
</evidence>
<feature type="transmembrane region" description="Helical" evidence="6">
    <location>
        <begin position="103"/>
        <end position="122"/>
    </location>
</feature>
<evidence type="ECO:0000256" key="2">
    <source>
        <dbReference type="ARBA" id="ARBA00022692"/>
    </source>
</evidence>
<dbReference type="GO" id="GO:0016874">
    <property type="term" value="F:ligase activity"/>
    <property type="evidence" value="ECO:0007669"/>
    <property type="project" value="UniProtKB-KW"/>
</dbReference>
<evidence type="ECO:0000256" key="1">
    <source>
        <dbReference type="ARBA" id="ARBA00004141"/>
    </source>
</evidence>